<dbReference type="AlphaFoldDB" id="A0A8S0X006"/>
<name>A0A8S0X006_CYCAE</name>
<dbReference type="InterPro" id="IPR011032">
    <property type="entry name" value="GroES-like_sf"/>
</dbReference>
<proteinExistence type="predicted"/>
<dbReference type="SUPFAM" id="SSF50129">
    <property type="entry name" value="GroES-like"/>
    <property type="match status" value="1"/>
</dbReference>
<sequence>MILGIDLAGDVEEVGEDIVELKEGGQVFCQSQWDRKTAGFQQYALGLAATTGSQPISRTTRQRLDLWRFRRPLLVFSTRIYMGPVCPHQLPKLKKANTAADLSSSSAEPALSANRRSSLPNSWGSRLSSSQQL</sequence>
<dbReference type="Proteomes" id="UP000467700">
    <property type="component" value="Unassembled WGS sequence"/>
</dbReference>
<gene>
    <name evidence="2" type="ORF">AAE3_LOCUS12188</name>
</gene>
<dbReference type="Gene3D" id="3.90.180.10">
    <property type="entry name" value="Medium-chain alcohol dehydrogenases, catalytic domain"/>
    <property type="match status" value="1"/>
</dbReference>
<keyword evidence="3" id="KW-1185">Reference proteome</keyword>
<feature type="compositionally biased region" description="Low complexity" evidence="1">
    <location>
        <begin position="99"/>
        <end position="113"/>
    </location>
</feature>
<comment type="caution">
    <text evidence="2">The sequence shown here is derived from an EMBL/GenBank/DDBJ whole genome shotgun (WGS) entry which is preliminary data.</text>
</comment>
<evidence type="ECO:0000313" key="2">
    <source>
        <dbReference type="EMBL" id="CAA7269946.1"/>
    </source>
</evidence>
<accession>A0A8S0X006</accession>
<evidence type="ECO:0000256" key="1">
    <source>
        <dbReference type="SAM" id="MobiDB-lite"/>
    </source>
</evidence>
<feature type="compositionally biased region" description="Polar residues" evidence="1">
    <location>
        <begin position="114"/>
        <end position="133"/>
    </location>
</feature>
<feature type="region of interest" description="Disordered" evidence="1">
    <location>
        <begin position="97"/>
        <end position="133"/>
    </location>
</feature>
<organism evidence="2 3">
    <name type="scientific">Cyclocybe aegerita</name>
    <name type="common">Black poplar mushroom</name>
    <name type="synonym">Agrocybe aegerita</name>
    <dbReference type="NCBI Taxonomy" id="1973307"/>
    <lineage>
        <taxon>Eukaryota</taxon>
        <taxon>Fungi</taxon>
        <taxon>Dikarya</taxon>
        <taxon>Basidiomycota</taxon>
        <taxon>Agaricomycotina</taxon>
        <taxon>Agaricomycetes</taxon>
        <taxon>Agaricomycetidae</taxon>
        <taxon>Agaricales</taxon>
        <taxon>Agaricineae</taxon>
        <taxon>Bolbitiaceae</taxon>
        <taxon>Cyclocybe</taxon>
    </lineage>
</organism>
<dbReference type="EMBL" id="CACVBS010000083">
    <property type="protein sequence ID" value="CAA7269946.1"/>
    <property type="molecule type" value="Genomic_DNA"/>
</dbReference>
<evidence type="ECO:0000313" key="3">
    <source>
        <dbReference type="Proteomes" id="UP000467700"/>
    </source>
</evidence>
<reference evidence="2 3" key="1">
    <citation type="submission" date="2020-01" db="EMBL/GenBank/DDBJ databases">
        <authorList>
            <person name="Gupta K D."/>
        </authorList>
    </citation>
    <scope>NUCLEOTIDE SEQUENCE [LARGE SCALE GENOMIC DNA]</scope>
</reference>
<protein>
    <submittedName>
        <fullName evidence="2">Uncharacterized protein</fullName>
    </submittedName>
</protein>